<proteinExistence type="predicted"/>
<reference evidence="2 3" key="1">
    <citation type="submission" date="2018-01" db="EMBL/GenBank/DDBJ databases">
        <title>Draft genome sequence of Sphaerisporangium sp. 7K107.</title>
        <authorList>
            <person name="Sahin N."/>
            <person name="Saygin H."/>
            <person name="Ay H."/>
        </authorList>
    </citation>
    <scope>NUCLEOTIDE SEQUENCE [LARGE SCALE GENOMIC DNA]</scope>
    <source>
        <strain evidence="2 3">7K107</strain>
    </source>
</reference>
<dbReference type="RefSeq" id="WP_111168197.1">
    <property type="nucleotide sequence ID" value="NZ_POUA01000107.1"/>
</dbReference>
<evidence type="ECO:0000259" key="1">
    <source>
        <dbReference type="PROSITE" id="PS51819"/>
    </source>
</evidence>
<evidence type="ECO:0000313" key="2">
    <source>
        <dbReference type="EMBL" id="PZG45430.1"/>
    </source>
</evidence>
<organism evidence="2 3">
    <name type="scientific">Spongiactinospora gelatinilytica</name>
    <dbReference type="NCBI Taxonomy" id="2666298"/>
    <lineage>
        <taxon>Bacteria</taxon>
        <taxon>Bacillati</taxon>
        <taxon>Actinomycetota</taxon>
        <taxon>Actinomycetes</taxon>
        <taxon>Streptosporangiales</taxon>
        <taxon>Streptosporangiaceae</taxon>
        <taxon>Spongiactinospora</taxon>
    </lineage>
</organism>
<name>A0A2W2H5W4_9ACTN</name>
<dbReference type="PROSITE" id="PS51819">
    <property type="entry name" value="VOC"/>
    <property type="match status" value="2"/>
</dbReference>
<dbReference type="InterPro" id="IPR037523">
    <property type="entry name" value="VOC_core"/>
</dbReference>
<dbReference type="PANTHER" id="PTHR33993">
    <property type="entry name" value="GLYOXALASE-RELATED"/>
    <property type="match status" value="1"/>
</dbReference>
<dbReference type="EMBL" id="POUA01000107">
    <property type="protein sequence ID" value="PZG45430.1"/>
    <property type="molecule type" value="Genomic_DNA"/>
</dbReference>
<gene>
    <name evidence="2" type="ORF">C1I98_15605</name>
</gene>
<dbReference type="InterPro" id="IPR029068">
    <property type="entry name" value="Glyas_Bleomycin-R_OHBP_Dase"/>
</dbReference>
<protein>
    <recommendedName>
        <fullName evidence="1">VOC domain-containing protein</fullName>
    </recommendedName>
</protein>
<dbReference type="PANTHER" id="PTHR33993:SF14">
    <property type="entry name" value="GB|AAF24581.1"/>
    <property type="match status" value="1"/>
</dbReference>
<dbReference type="AlphaFoldDB" id="A0A2W2H5W4"/>
<dbReference type="InterPro" id="IPR041581">
    <property type="entry name" value="Glyoxalase_6"/>
</dbReference>
<dbReference type="InterPro" id="IPR052164">
    <property type="entry name" value="Anthracycline_SecMetBiosynth"/>
</dbReference>
<dbReference type="Gene3D" id="3.10.180.10">
    <property type="entry name" value="2,3-Dihydroxybiphenyl 1,2-Dioxygenase, domain 1"/>
    <property type="match status" value="2"/>
</dbReference>
<feature type="domain" description="VOC" evidence="1">
    <location>
        <begin position="56"/>
        <end position="161"/>
    </location>
</feature>
<feature type="domain" description="VOC" evidence="1">
    <location>
        <begin position="176"/>
        <end position="285"/>
    </location>
</feature>
<sequence>MADPFEVLREPARRVDPDPGFAARLRARLERAVLDPAEAWRGERMSITGTTLRHGDIGHASLWTPDVGRAAGFYGEVLGWRYAPGGPPQGRQVEEVAPHFGMWEGEEPASVFLAYVVDDLAEAVRRIEAGGGRAQPPTVEPYGVIARCRDDQGLPFAVYEPRPEAPPAPEGPRGGDLAYVTIEVPSSAAARAFYGSVLGWEFTPGSIPDGWGVRRGGAEIHPMTGMSGGAERAAVIPMYAVDDIRAAVAKVRELGGTAEEPQAKPYGRLAECADDQGTRFYLGELGPA</sequence>
<comment type="caution">
    <text evidence="2">The sequence shown here is derived from an EMBL/GenBank/DDBJ whole genome shotgun (WGS) entry which is preliminary data.</text>
</comment>
<dbReference type="Pfam" id="PF18029">
    <property type="entry name" value="Glyoxalase_6"/>
    <property type="match status" value="2"/>
</dbReference>
<dbReference type="Proteomes" id="UP000248544">
    <property type="component" value="Unassembled WGS sequence"/>
</dbReference>
<accession>A0A2W2H5W4</accession>
<dbReference type="SUPFAM" id="SSF54593">
    <property type="entry name" value="Glyoxalase/Bleomycin resistance protein/Dihydroxybiphenyl dioxygenase"/>
    <property type="match status" value="2"/>
</dbReference>
<keyword evidence="3" id="KW-1185">Reference proteome</keyword>
<evidence type="ECO:0000313" key="3">
    <source>
        <dbReference type="Proteomes" id="UP000248544"/>
    </source>
</evidence>